<keyword evidence="1" id="KW-0472">Membrane</keyword>
<dbReference type="InterPro" id="IPR018392">
    <property type="entry name" value="LysM"/>
</dbReference>
<feature type="domain" description="LysM" evidence="2">
    <location>
        <begin position="596"/>
        <end position="643"/>
    </location>
</feature>
<dbReference type="InterPro" id="IPR014867">
    <property type="entry name" value="Spore_coat_CotH_CotH2/3/7"/>
</dbReference>
<organism evidence="3 4">
    <name type="scientific">Marinisporobacter balticus</name>
    <dbReference type="NCBI Taxonomy" id="2018667"/>
    <lineage>
        <taxon>Bacteria</taxon>
        <taxon>Bacillati</taxon>
        <taxon>Bacillota</taxon>
        <taxon>Clostridia</taxon>
        <taxon>Peptostreptococcales</taxon>
        <taxon>Thermotaleaceae</taxon>
        <taxon>Marinisporobacter</taxon>
    </lineage>
</organism>
<dbReference type="CDD" id="cd00118">
    <property type="entry name" value="LysM"/>
    <property type="match status" value="2"/>
</dbReference>
<dbReference type="AlphaFoldDB" id="A0A4R2K8X9"/>
<dbReference type="PANTHER" id="PTHR40050">
    <property type="entry name" value="INNER SPORE COAT PROTEIN H"/>
    <property type="match status" value="1"/>
</dbReference>
<comment type="caution">
    <text evidence="3">The sequence shown here is derived from an EMBL/GenBank/DDBJ whole genome shotgun (WGS) entry which is preliminary data.</text>
</comment>
<dbReference type="RefSeq" id="WP_165916408.1">
    <property type="nucleotide sequence ID" value="NZ_SLWV01000029.1"/>
</dbReference>
<dbReference type="InterPro" id="IPR013783">
    <property type="entry name" value="Ig-like_fold"/>
</dbReference>
<dbReference type="SUPFAM" id="SSF54106">
    <property type="entry name" value="LysM domain"/>
    <property type="match status" value="2"/>
</dbReference>
<dbReference type="PANTHER" id="PTHR40050:SF1">
    <property type="entry name" value="INNER SPORE COAT PROTEIN H"/>
    <property type="match status" value="1"/>
</dbReference>
<keyword evidence="4" id="KW-1185">Reference proteome</keyword>
<dbReference type="Proteomes" id="UP000294919">
    <property type="component" value="Unassembled WGS sequence"/>
</dbReference>
<dbReference type="PROSITE" id="PS51782">
    <property type="entry name" value="LYSM"/>
    <property type="match status" value="2"/>
</dbReference>
<dbReference type="Gene3D" id="2.60.40.10">
    <property type="entry name" value="Immunoglobulins"/>
    <property type="match status" value="1"/>
</dbReference>
<name>A0A4R2K8X9_9FIRM</name>
<keyword evidence="3" id="KW-0167">Capsid protein</keyword>
<accession>A0A4R2K8X9</accession>
<dbReference type="InterPro" id="IPR036779">
    <property type="entry name" value="LysM_dom_sf"/>
</dbReference>
<evidence type="ECO:0000313" key="3">
    <source>
        <dbReference type="EMBL" id="TCO69831.1"/>
    </source>
</evidence>
<dbReference type="Pfam" id="PF01476">
    <property type="entry name" value="LysM"/>
    <property type="match status" value="2"/>
</dbReference>
<protein>
    <submittedName>
        <fullName evidence="3">Spore coat protein H</fullName>
    </submittedName>
</protein>
<dbReference type="EMBL" id="SLWV01000029">
    <property type="protein sequence ID" value="TCO69831.1"/>
    <property type="molecule type" value="Genomic_DNA"/>
</dbReference>
<keyword evidence="1" id="KW-1133">Transmembrane helix</keyword>
<feature type="domain" description="LysM" evidence="2">
    <location>
        <begin position="659"/>
        <end position="706"/>
    </location>
</feature>
<keyword evidence="3" id="KW-0946">Virion</keyword>
<sequence>MKRWMKMGIIAIITFTMLVLGVYLYVEYNSKAVFEESYDAENWKNPLKNMGIKDADYIYEEDEQVEAEKLYVTIVNKSDKGKKEIFFESGEKNLLEHAIITREPNASIEIRGKESEEAPQSSFKIRLFDREGLWHNQNIINLNKYYFDSLRIRNKLSFDYFKMIPNITSFRTRFVTLYVKDLTKKKQEMKFEDYGLFTQIEQPNKLFLKNHELDLNGQLYEAESFNFSRYPDVIMDKKDNRYAKKKFEKVLEINGNEDHKKLINMLEAVNDYSKDINGVVDEYFDKENYLTWIAVNILFDNYKTSSKNFFLYSPLNGQKWYFMPWDYDQAWNFEENRPKWQKGLSVYWDNVLHRRFFEEKENVEALNKKIEELSGIINKEQTQKFLDSYYDILLSNITKLSDLKYLPVTLDEYKREYEDISNMTERNKFQYYELLENPMPFCLLEPKRNKNRYIFKWNKAYDIQGDQLYYDFELSYDRNFSNIIKQIKDIKDLKVVVEVEDIKNTICYWRVIARDKKGNTQIAYDIERDEYGQKYYGIKQLDTDNISEVSESELELEGTKDTEETKNEVSQTIPKEEINKNENVVENNIKPKIIYMRYKVRPGDTLFLISRKFYGYNGMVEAIRRLNNIKDVSNLRVGTRLKLPNTSRGPIKQKIEVPLTYKLKPGETLFSVSMKFYGTQEKIEEIKKLNNIDDINNIFVGTLLKLP</sequence>
<keyword evidence="1" id="KW-0812">Transmembrane</keyword>
<proteinExistence type="predicted"/>
<evidence type="ECO:0000256" key="1">
    <source>
        <dbReference type="SAM" id="Phobius"/>
    </source>
</evidence>
<gene>
    <name evidence="3" type="ORF">EV214_1293</name>
</gene>
<evidence type="ECO:0000313" key="4">
    <source>
        <dbReference type="Proteomes" id="UP000294919"/>
    </source>
</evidence>
<dbReference type="Pfam" id="PF08757">
    <property type="entry name" value="CotH"/>
    <property type="match status" value="1"/>
</dbReference>
<evidence type="ECO:0000259" key="2">
    <source>
        <dbReference type="PROSITE" id="PS51782"/>
    </source>
</evidence>
<dbReference type="Gene3D" id="3.10.350.10">
    <property type="entry name" value="LysM domain"/>
    <property type="match status" value="2"/>
</dbReference>
<reference evidence="3 4" key="1">
    <citation type="submission" date="2019-03" db="EMBL/GenBank/DDBJ databases">
        <title>Genomic Encyclopedia of Type Strains, Phase IV (KMG-IV): sequencing the most valuable type-strain genomes for metagenomic binning, comparative biology and taxonomic classification.</title>
        <authorList>
            <person name="Goeker M."/>
        </authorList>
    </citation>
    <scope>NUCLEOTIDE SEQUENCE [LARGE SCALE GENOMIC DNA]</scope>
    <source>
        <strain evidence="3 4">DSM 102940</strain>
    </source>
</reference>
<dbReference type="SMART" id="SM00257">
    <property type="entry name" value="LysM"/>
    <property type="match status" value="2"/>
</dbReference>
<feature type="transmembrane region" description="Helical" evidence="1">
    <location>
        <begin position="7"/>
        <end position="26"/>
    </location>
</feature>